<keyword evidence="3" id="KW-1185">Reference proteome</keyword>
<reference evidence="2" key="1">
    <citation type="submission" date="2013-04" db="EMBL/GenBank/DDBJ databases">
        <title>The genome sequencing project of 58 acetic acid bacteria.</title>
        <authorList>
            <person name="Okamoto-Kainuma A."/>
            <person name="Ishikawa M."/>
            <person name="Umino S."/>
            <person name="Koizumi Y."/>
            <person name="Shiwa Y."/>
            <person name="Yoshikawa H."/>
            <person name="Matsutani M."/>
            <person name="Matsushita K."/>
        </authorList>
    </citation>
    <scope>NUCLEOTIDE SEQUENCE</scope>
    <source>
        <strain evidence="2">DSM 15669</strain>
    </source>
</reference>
<evidence type="ECO:0000313" key="2">
    <source>
        <dbReference type="EMBL" id="GBQ04962.1"/>
    </source>
</evidence>
<sequence length="105" mass="12433">MFEVSFDNTESDKAIIEKIIQRLREFDADERDPLNRSEEEYRQVRVSIAAAQANESSPFRLERLLSFDMVSFYHDIWGFYDHTSRDTGELLNCWLPRCGQRNGHD</sequence>
<proteinExistence type="predicted"/>
<dbReference type="RefSeq" id="WP_018979469.1">
    <property type="nucleotide sequence ID" value="NZ_BAQD01000001.1"/>
</dbReference>
<dbReference type="Pfam" id="PF21779">
    <property type="entry name" value="DUF6874"/>
    <property type="match status" value="1"/>
</dbReference>
<dbReference type="InterPro" id="IPR049239">
    <property type="entry name" value="DUF6874"/>
</dbReference>
<evidence type="ECO:0000259" key="1">
    <source>
        <dbReference type="Pfam" id="PF21779"/>
    </source>
</evidence>
<accession>A0ABQ0NWC5</accession>
<name>A0ABQ0NWC5_9PROT</name>
<comment type="caution">
    <text evidence="2">The sequence shown here is derived from an EMBL/GenBank/DDBJ whole genome shotgun (WGS) entry which is preliminary data.</text>
</comment>
<dbReference type="EMBL" id="BAQD01000001">
    <property type="protein sequence ID" value="GBQ04962.1"/>
    <property type="molecule type" value="Genomic_DNA"/>
</dbReference>
<protein>
    <recommendedName>
        <fullName evidence="1">DUF6874 domain-containing protein</fullName>
    </recommendedName>
</protein>
<evidence type="ECO:0000313" key="3">
    <source>
        <dbReference type="Proteomes" id="UP001062901"/>
    </source>
</evidence>
<organism evidence="2 3">
    <name type="scientific">Saccharibacter floricola DSM 15669</name>
    <dbReference type="NCBI Taxonomy" id="1123227"/>
    <lineage>
        <taxon>Bacteria</taxon>
        <taxon>Pseudomonadati</taxon>
        <taxon>Pseudomonadota</taxon>
        <taxon>Alphaproteobacteria</taxon>
        <taxon>Acetobacterales</taxon>
        <taxon>Acetobacteraceae</taxon>
        <taxon>Saccharibacter</taxon>
    </lineage>
</organism>
<gene>
    <name evidence="2" type="ORF">AA15669_0243</name>
</gene>
<dbReference type="Proteomes" id="UP001062901">
    <property type="component" value="Unassembled WGS sequence"/>
</dbReference>
<feature type="domain" description="DUF6874" evidence="1">
    <location>
        <begin position="12"/>
        <end position="99"/>
    </location>
</feature>